<gene>
    <name evidence="1" type="ORF">HPB47_006560</name>
</gene>
<evidence type="ECO:0000313" key="2">
    <source>
        <dbReference type="Proteomes" id="UP000805193"/>
    </source>
</evidence>
<reference evidence="1 2" key="1">
    <citation type="journal article" date="2020" name="Cell">
        <title>Large-Scale Comparative Analyses of Tick Genomes Elucidate Their Genetic Diversity and Vector Capacities.</title>
        <authorList>
            <consortium name="Tick Genome and Microbiome Consortium (TIGMIC)"/>
            <person name="Jia N."/>
            <person name="Wang J."/>
            <person name="Shi W."/>
            <person name="Du L."/>
            <person name="Sun Y."/>
            <person name="Zhan W."/>
            <person name="Jiang J.F."/>
            <person name="Wang Q."/>
            <person name="Zhang B."/>
            <person name="Ji P."/>
            <person name="Bell-Sakyi L."/>
            <person name="Cui X.M."/>
            <person name="Yuan T.T."/>
            <person name="Jiang B.G."/>
            <person name="Yang W.F."/>
            <person name="Lam T.T."/>
            <person name="Chang Q.C."/>
            <person name="Ding S.J."/>
            <person name="Wang X.J."/>
            <person name="Zhu J.G."/>
            <person name="Ruan X.D."/>
            <person name="Zhao L."/>
            <person name="Wei J.T."/>
            <person name="Ye R.Z."/>
            <person name="Que T.C."/>
            <person name="Du C.H."/>
            <person name="Zhou Y.H."/>
            <person name="Cheng J.X."/>
            <person name="Dai P.F."/>
            <person name="Guo W.B."/>
            <person name="Han X.H."/>
            <person name="Huang E.J."/>
            <person name="Li L.F."/>
            <person name="Wei W."/>
            <person name="Gao Y.C."/>
            <person name="Liu J.Z."/>
            <person name="Shao H.Z."/>
            <person name="Wang X."/>
            <person name="Wang C.C."/>
            <person name="Yang T.C."/>
            <person name="Huo Q.B."/>
            <person name="Li W."/>
            <person name="Chen H.Y."/>
            <person name="Chen S.E."/>
            <person name="Zhou L.G."/>
            <person name="Ni X.B."/>
            <person name="Tian J.H."/>
            <person name="Sheng Y."/>
            <person name="Liu T."/>
            <person name="Pan Y.S."/>
            <person name="Xia L.Y."/>
            <person name="Li J."/>
            <person name="Zhao F."/>
            <person name="Cao W.C."/>
        </authorList>
    </citation>
    <scope>NUCLEOTIDE SEQUENCE [LARGE SCALE GENOMIC DNA]</scope>
    <source>
        <strain evidence="1">Iper-2018</strain>
    </source>
</reference>
<keyword evidence="2" id="KW-1185">Reference proteome</keyword>
<proteinExistence type="predicted"/>
<protein>
    <submittedName>
        <fullName evidence="1">Uncharacterized protein</fullName>
    </submittedName>
</protein>
<accession>A0AC60PAV4</accession>
<comment type="caution">
    <text evidence="1">The sequence shown here is derived from an EMBL/GenBank/DDBJ whole genome shotgun (WGS) entry which is preliminary data.</text>
</comment>
<dbReference type="Proteomes" id="UP000805193">
    <property type="component" value="Unassembled WGS sequence"/>
</dbReference>
<name>A0AC60PAV4_IXOPE</name>
<evidence type="ECO:0000313" key="1">
    <source>
        <dbReference type="EMBL" id="KAG0416268.1"/>
    </source>
</evidence>
<dbReference type="EMBL" id="JABSTQ010010964">
    <property type="protein sequence ID" value="KAG0416268.1"/>
    <property type="molecule type" value="Genomic_DNA"/>
</dbReference>
<sequence length="634" mass="71988">MNLLHQMHGNSFECLNKPGGNTRLGNKNQKDTTPDSSWTRGVPEVDWEAHDDTWGSDHVPIIITLHRKTREKRTARVTNWDKFREILKKKIQVEGPTDIEKHIKKAAQEATTTTQVDADAPNPDHHLTNLQEARHKALLRYRRKKTDTSRRIILNRATQEVTAYTRKLRKQTWIQHCEGFNDRTGVKKLWNTHRAMLGKKKEKSTDDVTIWTKGGQTGKQVKAIKEALRAIDDFAEEVGLQVAPENTALVIIATPEGRKATASKHKFTSAGRQLEPTSSTKILGMNISQDGKAKEWLEGLRKSWTHILGIIRRTATKSWGANENTLRTLIHAFLVSKAIYGYNYTTLTKTQQEKIKCLMRKAQRVVTGLPNHARLEEVRKWALLNDIEDIAREGAVSQIIRLHGTKAGRVILTKLRKINLQMEEPEEPLPPWETSLPQEGKPPPNAGRETASTRHQNRIQALKDPNKEVIYTDATVTRENRAACAWYNITTEKTGRATLPEKTTVRDAEIEAIAKTIKDHQGNTGRKYYIFSDSREAIQEYRSPATTLKTVQETSKYIDEAKKAGTSFTLEWVPGHAGIQGHDRAEREAKAALIHHYRTLSQLPAVDSIDSTDPYDYPPDIAKQDKELVEEVKE</sequence>
<organism evidence="1 2">
    <name type="scientific">Ixodes persulcatus</name>
    <name type="common">Taiga tick</name>
    <dbReference type="NCBI Taxonomy" id="34615"/>
    <lineage>
        <taxon>Eukaryota</taxon>
        <taxon>Metazoa</taxon>
        <taxon>Ecdysozoa</taxon>
        <taxon>Arthropoda</taxon>
        <taxon>Chelicerata</taxon>
        <taxon>Arachnida</taxon>
        <taxon>Acari</taxon>
        <taxon>Parasitiformes</taxon>
        <taxon>Ixodida</taxon>
        <taxon>Ixodoidea</taxon>
        <taxon>Ixodidae</taxon>
        <taxon>Ixodinae</taxon>
        <taxon>Ixodes</taxon>
    </lineage>
</organism>